<proteinExistence type="predicted"/>
<evidence type="ECO:0000313" key="2">
    <source>
        <dbReference type="EMBL" id="GCD93088.1"/>
    </source>
</evidence>
<name>A0A401YEV0_9ACTN</name>
<dbReference type="RefSeq" id="WP_126635365.1">
    <property type="nucleotide sequence ID" value="NZ_BIFH01000013.1"/>
</dbReference>
<evidence type="ECO:0000256" key="1">
    <source>
        <dbReference type="SAM" id="MobiDB-lite"/>
    </source>
</evidence>
<evidence type="ECO:0000313" key="3">
    <source>
        <dbReference type="Proteomes" id="UP000286931"/>
    </source>
</evidence>
<organism evidence="2 3">
    <name type="scientific">Embleya hyalina</name>
    <dbReference type="NCBI Taxonomy" id="516124"/>
    <lineage>
        <taxon>Bacteria</taxon>
        <taxon>Bacillati</taxon>
        <taxon>Actinomycetota</taxon>
        <taxon>Actinomycetes</taxon>
        <taxon>Kitasatosporales</taxon>
        <taxon>Streptomycetaceae</taxon>
        <taxon>Embleya</taxon>
    </lineage>
</organism>
<protein>
    <submittedName>
        <fullName evidence="2">Uncharacterized protein</fullName>
    </submittedName>
</protein>
<dbReference type="Proteomes" id="UP000286931">
    <property type="component" value="Unassembled WGS sequence"/>
</dbReference>
<comment type="caution">
    <text evidence="2">The sequence shown here is derived from an EMBL/GenBank/DDBJ whole genome shotgun (WGS) entry which is preliminary data.</text>
</comment>
<keyword evidence="3" id="KW-1185">Reference proteome</keyword>
<dbReference type="OrthoDB" id="4245249at2"/>
<accession>A0A401YEV0</accession>
<dbReference type="EMBL" id="BIFH01000013">
    <property type="protein sequence ID" value="GCD93088.1"/>
    <property type="molecule type" value="Genomic_DNA"/>
</dbReference>
<reference evidence="2 3" key="1">
    <citation type="submission" date="2018-12" db="EMBL/GenBank/DDBJ databases">
        <title>Draft genome sequence of Embleya hyalina NBRC 13850T.</title>
        <authorList>
            <person name="Komaki H."/>
            <person name="Hosoyama A."/>
            <person name="Kimura A."/>
            <person name="Ichikawa N."/>
            <person name="Tamura T."/>
        </authorList>
    </citation>
    <scope>NUCLEOTIDE SEQUENCE [LARGE SCALE GENOMIC DNA]</scope>
    <source>
        <strain evidence="2 3">NBRC 13850</strain>
    </source>
</reference>
<feature type="region of interest" description="Disordered" evidence="1">
    <location>
        <begin position="58"/>
        <end position="83"/>
    </location>
</feature>
<sequence length="83" mass="9522">MRGATVRDEVRRALPALWSVELTELLRRDSAGREELARLTREIADALPIDRRPIHYEHNNTAHDFGTTIAVRHGEPNMPRTKP</sequence>
<dbReference type="AlphaFoldDB" id="A0A401YEV0"/>
<gene>
    <name evidence="2" type="ORF">EHYA_00731</name>
</gene>